<keyword evidence="4" id="KW-0862">Zinc</keyword>
<dbReference type="Gene3D" id="2.120.10.30">
    <property type="entry name" value="TolB, C-terminal domain"/>
    <property type="match status" value="3"/>
</dbReference>
<feature type="repeat" description="NHL" evidence="5">
    <location>
        <begin position="169"/>
        <end position="209"/>
    </location>
</feature>
<dbReference type="Pfam" id="PF01436">
    <property type="entry name" value="NHL"/>
    <property type="match status" value="4"/>
</dbReference>
<dbReference type="WBParaSite" id="PDA_v2.g3191.t1">
    <property type="protein sequence ID" value="PDA_v2.g3191.t1"/>
    <property type="gene ID" value="PDA_v2.g3191"/>
</dbReference>
<accession>A0A914QVT2</accession>
<dbReference type="CDD" id="cd14954">
    <property type="entry name" value="NHL_TRIM71_like"/>
    <property type="match status" value="1"/>
</dbReference>
<feature type="repeat" description="NHL" evidence="5">
    <location>
        <begin position="213"/>
        <end position="257"/>
    </location>
</feature>
<feature type="repeat" description="NHL" evidence="5">
    <location>
        <begin position="308"/>
        <end position="352"/>
    </location>
</feature>
<organism evidence="7 8">
    <name type="scientific">Panagrolaimus davidi</name>
    <dbReference type="NCBI Taxonomy" id="227884"/>
    <lineage>
        <taxon>Eukaryota</taxon>
        <taxon>Metazoa</taxon>
        <taxon>Ecdysozoa</taxon>
        <taxon>Nematoda</taxon>
        <taxon>Chromadorea</taxon>
        <taxon>Rhabditida</taxon>
        <taxon>Tylenchina</taxon>
        <taxon>Panagrolaimomorpha</taxon>
        <taxon>Panagrolaimoidea</taxon>
        <taxon>Panagrolaimidae</taxon>
        <taxon>Panagrolaimus</taxon>
    </lineage>
</organism>
<keyword evidence="2" id="KW-0677">Repeat</keyword>
<proteinExistence type="predicted"/>
<evidence type="ECO:0000256" key="3">
    <source>
        <dbReference type="ARBA" id="ARBA00022771"/>
    </source>
</evidence>
<name>A0A914QVT2_9BILA</name>
<dbReference type="Proteomes" id="UP000887578">
    <property type="component" value="Unplaced"/>
</dbReference>
<dbReference type="SUPFAM" id="SSF101898">
    <property type="entry name" value="NHL repeat"/>
    <property type="match status" value="1"/>
</dbReference>
<dbReference type="InterPro" id="IPR001258">
    <property type="entry name" value="NHL_repeat"/>
</dbReference>
<dbReference type="AlphaFoldDB" id="A0A914QVT2"/>
<dbReference type="GO" id="GO:0043161">
    <property type="term" value="P:proteasome-mediated ubiquitin-dependent protein catabolic process"/>
    <property type="evidence" value="ECO:0007669"/>
    <property type="project" value="TreeGrafter"/>
</dbReference>
<dbReference type="GO" id="GO:0061630">
    <property type="term" value="F:ubiquitin protein ligase activity"/>
    <property type="evidence" value="ECO:0007669"/>
    <property type="project" value="TreeGrafter"/>
</dbReference>
<dbReference type="PROSITE" id="PS51125">
    <property type="entry name" value="NHL"/>
    <property type="match status" value="6"/>
</dbReference>
<feature type="repeat" description="NHL" evidence="5">
    <location>
        <begin position="403"/>
        <end position="442"/>
    </location>
</feature>
<evidence type="ECO:0000256" key="5">
    <source>
        <dbReference type="PROSITE-ProRule" id="PRU00504"/>
    </source>
</evidence>
<evidence type="ECO:0000313" key="8">
    <source>
        <dbReference type="WBParaSite" id="PDA_v2.g3191.t1"/>
    </source>
</evidence>
<keyword evidence="3" id="KW-0863">Zinc-finger</keyword>
<keyword evidence="1" id="KW-0479">Metal-binding</keyword>
<dbReference type="GO" id="GO:0008270">
    <property type="term" value="F:zinc ion binding"/>
    <property type="evidence" value="ECO:0007669"/>
    <property type="project" value="UniProtKB-KW"/>
</dbReference>
<protein>
    <submittedName>
        <fullName evidence="8">Uncharacterized protein</fullName>
    </submittedName>
</protein>
<dbReference type="InterPro" id="IPR050952">
    <property type="entry name" value="TRIM-NHL_E3_ligases"/>
</dbReference>
<dbReference type="GO" id="GO:0000209">
    <property type="term" value="P:protein polyubiquitination"/>
    <property type="evidence" value="ECO:0007669"/>
    <property type="project" value="TreeGrafter"/>
</dbReference>
<dbReference type="FunFam" id="2.120.10.30:FF:000037">
    <property type="entry name" value="Uncharacterized protein, isoform E"/>
    <property type="match status" value="1"/>
</dbReference>
<feature type="region of interest" description="Disordered" evidence="6">
    <location>
        <begin position="80"/>
        <end position="134"/>
    </location>
</feature>
<reference evidence="8" key="1">
    <citation type="submission" date="2022-11" db="UniProtKB">
        <authorList>
            <consortium name="WormBaseParasite"/>
        </authorList>
    </citation>
    <scope>IDENTIFICATION</scope>
</reference>
<evidence type="ECO:0000256" key="4">
    <source>
        <dbReference type="ARBA" id="ARBA00022833"/>
    </source>
</evidence>
<evidence type="ECO:0000313" key="7">
    <source>
        <dbReference type="Proteomes" id="UP000887578"/>
    </source>
</evidence>
<evidence type="ECO:0000256" key="6">
    <source>
        <dbReference type="SAM" id="MobiDB-lite"/>
    </source>
</evidence>
<dbReference type="FunFam" id="2.120.10.30:FF:000013">
    <property type="entry name" value="E3 ubiquitin-protein ligase TRIM71"/>
    <property type="match status" value="1"/>
</dbReference>
<feature type="compositionally biased region" description="Basic and acidic residues" evidence="6">
    <location>
        <begin position="108"/>
        <end position="120"/>
    </location>
</feature>
<evidence type="ECO:0000256" key="1">
    <source>
        <dbReference type="ARBA" id="ARBA00022723"/>
    </source>
</evidence>
<feature type="compositionally biased region" description="Polar residues" evidence="6">
    <location>
        <begin position="91"/>
        <end position="107"/>
    </location>
</feature>
<keyword evidence="7" id="KW-1185">Reference proteome</keyword>
<evidence type="ECO:0000256" key="2">
    <source>
        <dbReference type="ARBA" id="ARBA00022737"/>
    </source>
</evidence>
<feature type="repeat" description="NHL" evidence="5">
    <location>
        <begin position="261"/>
        <end position="304"/>
    </location>
</feature>
<sequence length="442" mass="49046">MNNVSNSVIHCENNCSSSNSLARFLRSESFPDLGESYLRAAAVTTASFNPLTDVNTNPIQAAATELSLGIQEFLNLDNSTTTRYCAPPPRQDSSGDAPSSTSNTESDQASKNEKGTEQKRNRFRRRSSIVPDRELSREASSSCLISRTSSFISTPFNDYGSKHKPKLMIGRRGEAEGEMTWPRGITQLPGGEFAVCDSSNHRIQIFDLSGKLLRIFGKYGTEEGELDSCAGIAYNRYKQHLIVTDRYNHRVQVFELDGKFVRQFGSYGNTNGKFNNPWGVAVDEMGMIYVADKDNHRIQVFDQNGNYMMKFGSQGSELGQFNHPLFVAIHRRTQNIFISDSANNRICVFDHDGTPILAFGIEGFHTGQLKLPRGLAVDEQGFVIVADSGNNRVQIFSPDCKFVHGFGNWGVGPGQLKGIEGVAIVDTNIVISDRENHRLQIF</sequence>
<feature type="repeat" description="NHL" evidence="5">
    <location>
        <begin position="359"/>
        <end position="399"/>
    </location>
</feature>
<dbReference type="InterPro" id="IPR011042">
    <property type="entry name" value="6-blade_b-propeller_TolB-like"/>
</dbReference>
<dbReference type="PANTHER" id="PTHR24104:SF47">
    <property type="entry name" value="E3 UBIQUITIN-PROTEIN LIGASE NHLRC1"/>
    <property type="match status" value="1"/>
</dbReference>
<dbReference type="PANTHER" id="PTHR24104">
    <property type="entry name" value="E3 UBIQUITIN-PROTEIN LIGASE NHLRC1-RELATED"/>
    <property type="match status" value="1"/>
</dbReference>